<organism evidence="1">
    <name type="scientific">Mycobacterium xenopi 4042</name>
    <dbReference type="NCBI Taxonomy" id="1299334"/>
    <lineage>
        <taxon>Bacteria</taxon>
        <taxon>Bacillati</taxon>
        <taxon>Actinomycetota</taxon>
        <taxon>Actinomycetes</taxon>
        <taxon>Mycobacteriales</taxon>
        <taxon>Mycobacteriaceae</taxon>
        <taxon>Mycobacterium</taxon>
    </lineage>
</organism>
<comment type="caution">
    <text evidence="1">The sequence shown here is derived from an EMBL/GenBank/DDBJ whole genome shotgun (WGS) entry which is preliminary data.</text>
</comment>
<dbReference type="EMBL" id="JAOB01000068">
    <property type="protein sequence ID" value="EUA23954.1"/>
    <property type="molecule type" value="Genomic_DNA"/>
</dbReference>
<sequence length="46" mass="4851">MAAAISGNALDNALLDGRYRVQAKIASGGTSTVYRASTNVWTVRSH</sequence>
<evidence type="ECO:0000313" key="1">
    <source>
        <dbReference type="EMBL" id="EUA23954.1"/>
    </source>
</evidence>
<dbReference type="AlphaFoldDB" id="X7ZXF2"/>
<name>X7ZXF2_MYCXE</name>
<proteinExistence type="predicted"/>
<dbReference type="Gene3D" id="3.30.200.20">
    <property type="entry name" value="Phosphorylase Kinase, domain 1"/>
    <property type="match status" value="1"/>
</dbReference>
<accession>X7ZXF2</accession>
<gene>
    <name evidence="1" type="ORF">I553_3442</name>
</gene>
<reference evidence="1" key="1">
    <citation type="submission" date="2014-01" db="EMBL/GenBank/DDBJ databases">
        <authorList>
            <person name="Brown-Elliot B."/>
            <person name="Wallace R."/>
            <person name="Lenaerts A."/>
            <person name="Ordway D."/>
            <person name="DeGroote M.A."/>
            <person name="Parker T."/>
            <person name="Sizemore C."/>
            <person name="Tallon L.J."/>
            <person name="Sadzewicz L.K."/>
            <person name="Sengamalay N."/>
            <person name="Fraser C.M."/>
            <person name="Hine E."/>
            <person name="Shefchek K.A."/>
            <person name="Das S.P."/>
            <person name="Tettelin H."/>
        </authorList>
    </citation>
    <scope>NUCLEOTIDE SEQUENCE [LARGE SCALE GENOMIC DNA]</scope>
    <source>
        <strain evidence="1">4042</strain>
    </source>
</reference>
<dbReference type="PATRIC" id="fig|1299334.3.peg.6877"/>
<protein>
    <submittedName>
        <fullName evidence="1">Uncharacterized protein</fullName>
    </submittedName>
</protein>